<protein>
    <submittedName>
        <fullName evidence="1">Uncharacterized protein</fullName>
    </submittedName>
</protein>
<evidence type="ECO:0000313" key="1">
    <source>
        <dbReference type="EMBL" id="KAK7682207.1"/>
    </source>
</evidence>
<evidence type="ECO:0000313" key="2">
    <source>
        <dbReference type="Proteomes" id="UP001385951"/>
    </source>
</evidence>
<dbReference type="Proteomes" id="UP001385951">
    <property type="component" value="Unassembled WGS sequence"/>
</dbReference>
<keyword evidence="2" id="KW-1185">Reference proteome</keyword>
<reference evidence="1 2" key="1">
    <citation type="submission" date="2022-09" db="EMBL/GenBank/DDBJ databases">
        <authorList>
            <person name="Palmer J.M."/>
        </authorList>
    </citation>
    <scope>NUCLEOTIDE SEQUENCE [LARGE SCALE GENOMIC DNA]</scope>
    <source>
        <strain evidence="1 2">DSM 7382</strain>
    </source>
</reference>
<dbReference type="AlphaFoldDB" id="A0AAW0FQ21"/>
<gene>
    <name evidence="1" type="ORF">QCA50_014794</name>
</gene>
<name>A0AAW0FQ21_9APHY</name>
<organism evidence="1 2">
    <name type="scientific">Cerrena zonata</name>
    <dbReference type="NCBI Taxonomy" id="2478898"/>
    <lineage>
        <taxon>Eukaryota</taxon>
        <taxon>Fungi</taxon>
        <taxon>Dikarya</taxon>
        <taxon>Basidiomycota</taxon>
        <taxon>Agaricomycotina</taxon>
        <taxon>Agaricomycetes</taxon>
        <taxon>Polyporales</taxon>
        <taxon>Cerrenaceae</taxon>
        <taxon>Cerrena</taxon>
    </lineage>
</organism>
<comment type="caution">
    <text evidence="1">The sequence shown here is derived from an EMBL/GenBank/DDBJ whole genome shotgun (WGS) entry which is preliminary data.</text>
</comment>
<sequence length="333" mass="37949">MMVLLPPEVLFEIVTTVLVDYLENIMPDLALIRQFTLETPLPPNTTAEQVEDIAAKQMRHDYFQIVGPYERNHFAPLLQTSYQIREIALSVLSDHLRIPRVDGRLSVRPWPCIHKILQLYTNPKCTVADVKAAVNDSPILNAYGSLICMEWTLWHTVQLHQLGIAYDFPPLANGLELLSPVEHGSIPQKLQHRAIMVITRGLVYALHCVEWNLGNLLKLCDVQQQQLPHSDSIHLIRLADKGILVLRTLLKLIREYYLKCALTPDEMAALPLDVDTEVLKDDLRSVLYPTLVKITEGARRTPEYEVSMLFTLQILQDMKQVFYPNSGLDLTTS</sequence>
<proteinExistence type="predicted"/>
<dbReference type="EMBL" id="JASBNA010000037">
    <property type="protein sequence ID" value="KAK7682207.1"/>
    <property type="molecule type" value="Genomic_DNA"/>
</dbReference>
<accession>A0AAW0FQ21</accession>